<keyword evidence="3" id="KW-0808">Transferase</keyword>
<sequence>MKPIDCIITAAGLSSRMGQWKMMLPWQEGTILDASIKNALQFCSRIILVTGFHAQELQTRYSNNPRITLAHNADYQHGLFSSVICGARAVTSEYCFITHGDLPCITADVFRTMWPLRYNGSLLPHYQGIPGHPILVASRYLQQRLNRSDGSSVRKALLSGRHQRLELEYPEIIFDIDTPADFIRLQNSPRFSSRCHRTS</sequence>
<evidence type="ECO:0000313" key="6">
    <source>
        <dbReference type="Proteomes" id="UP000229713"/>
    </source>
</evidence>
<name>A0A1Y6GJT7_RAOOR</name>
<dbReference type="EMBL" id="NKYI01000023">
    <property type="protein sequence ID" value="PIK83417.1"/>
    <property type="molecule type" value="Genomic_DNA"/>
</dbReference>
<dbReference type="Proteomes" id="UP001350972">
    <property type="component" value="Chromosome"/>
</dbReference>
<dbReference type="GO" id="GO:0016779">
    <property type="term" value="F:nucleotidyltransferase activity"/>
    <property type="evidence" value="ECO:0007669"/>
    <property type="project" value="UniProtKB-KW"/>
</dbReference>
<dbReference type="InterPro" id="IPR025877">
    <property type="entry name" value="MobA-like_NTP_Trfase"/>
</dbReference>
<evidence type="ECO:0000313" key="7">
    <source>
        <dbReference type="Proteomes" id="UP001350972"/>
    </source>
</evidence>
<reference evidence="5 7" key="3">
    <citation type="submission" date="2024-02" db="EMBL/GenBank/DDBJ databases">
        <title>Tn5403 promotes plasmid rearrangements and degradation of the Klebsiella pneumoniae carbapenemase (KPC) transposon Tn4401.</title>
        <authorList>
            <person name="Sheppard A.E."/>
            <person name="Barry K.E."/>
            <person name="Parikh H.I."/>
            <person name="Vegesana K."/>
            <person name="Sebra R."/>
            <person name="George S."/>
            <person name="Sanderson N.D."/>
            <person name="Stoesser N."/>
            <person name="Eyre D.W."/>
            <person name="Crook D.W."/>
            <person name="Walker A.S."/>
            <person name="Mathers A.J."/>
        </authorList>
    </citation>
    <scope>NUCLEOTIDE SEQUENCE [LARGE SCALE GENOMIC DNA]</scope>
    <source>
        <strain evidence="5 7">CAV1921</strain>
    </source>
</reference>
<accession>A0A1Y6GJT7</accession>
<dbReference type="PaxDb" id="1286170-RORB6_04790"/>
<evidence type="ECO:0000259" key="2">
    <source>
        <dbReference type="Pfam" id="PF12804"/>
    </source>
</evidence>
<proteinExistence type="predicted"/>
<dbReference type="Gene3D" id="3.90.550.10">
    <property type="entry name" value="Spore Coat Polysaccharide Biosynthesis Protein SpsA, Chain A"/>
    <property type="match status" value="1"/>
</dbReference>
<keyword evidence="7" id="KW-1185">Reference proteome</keyword>
<dbReference type="eggNOG" id="COG2068">
    <property type="taxonomic scope" value="Bacteria"/>
</dbReference>
<keyword evidence="1" id="KW-0460">Magnesium</keyword>
<dbReference type="PANTHER" id="PTHR43777">
    <property type="entry name" value="MOLYBDENUM COFACTOR CYTIDYLYLTRANSFERASE"/>
    <property type="match status" value="1"/>
</dbReference>
<dbReference type="Proteomes" id="UP000229713">
    <property type="component" value="Unassembled WGS sequence"/>
</dbReference>
<dbReference type="AlphaFoldDB" id="A0A1Y6GJT7"/>
<evidence type="ECO:0000313" key="3">
    <source>
        <dbReference type="EMBL" id="PIK83417.1"/>
    </source>
</evidence>
<keyword evidence="3" id="KW-0548">Nucleotidyltransferase</keyword>
<dbReference type="InterPro" id="IPR029044">
    <property type="entry name" value="Nucleotide-diphossugar_trans"/>
</dbReference>
<protein>
    <submittedName>
        <fullName evidence="3">Molybdenum cofactor cytidylyltransferase</fullName>
    </submittedName>
    <submittedName>
        <fullName evidence="4">NTP transferase domain-containing protein</fullName>
    </submittedName>
</protein>
<dbReference type="EMBL" id="CP104450">
    <property type="protein sequence ID" value="UXE40458.1"/>
    <property type="molecule type" value="Genomic_DNA"/>
</dbReference>
<dbReference type="SUPFAM" id="SSF53448">
    <property type="entry name" value="Nucleotide-diphospho-sugar transferases"/>
    <property type="match status" value="1"/>
</dbReference>
<dbReference type="Proteomes" id="UP001064206">
    <property type="component" value="Chromosome"/>
</dbReference>
<dbReference type="EMBL" id="CP145163">
    <property type="protein sequence ID" value="WWC13897.1"/>
    <property type="molecule type" value="Genomic_DNA"/>
</dbReference>
<feature type="domain" description="MobA-like NTP transferase" evidence="2">
    <location>
        <begin position="6"/>
        <end position="159"/>
    </location>
</feature>
<dbReference type="Pfam" id="PF12804">
    <property type="entry name" value="NTP_transf_3"/>
    <property type="match status" value="1"/>
</dbReference>
<organism evidence="3 6">
    <name type="scientific">Raoultella ornithinolytica</name>
    <name type="common">Klebsiella ornithinolytica</name>
    <dbReference type="NCBI Taxonomy" id="54291"/>
    <lineage>
        <taxon>Bacteria</taxon>
        <taxon>Pseudomonadati</taxon>
        <taxon>Pseudomonadota</taxon>
        <taxon>Gammaproteobacteria</taxon>
        <taxon>Enterobacterales</taxon>
        <taxon>Enterobacteriaceae</taxon>
        <taxon>Klebsiella/Raoultella group</taxon>
        <taxon>Raoultella</taxon>
    </lineage>
</organism>
<evidence type="ECO:0000313" key="4">
    <source>
        <dbReference type="EMBL" id="UXE40458.1"/>
    </source>
</evidence>
<dbReference type="RefSeq" id="WP_004862839.1">
    <property type="nucleotide sequence ID" value="NZ_ABIKMM020000002.1"/>
</dbReference>
<dbReference type="CDD" id="cd04182">
    <property type="entry name" value="GT_2_like_f"/>
    <property type="match status" value="1"/>
</dbReference>
<gene>
    <name evidence="3" type="ORF">CFY86_15490</name>
    <name evidence="5" type="ORF">LM286_11575</name>
    <name evidence="4" type="ORF">N2J37_12270</name>
</gene>
<evidence type="ECO:0000256" key="1">
    <source>
        <dbReference type="ARBA" id="ARBA00022842"/>
    </source>
</evidence>
<dbReference type="PANTHER" id="PTHR43777:SF1">
    <property type="entry name" value="MOLYBDENUM COFACTOR CYTIDYLYLTRANSFERASE"/>
    <property type="match status" value="1"/>
</dbReference>
<reference evidence="4" key="2">
    <citation type="submission" date="2022-09" db="EMBL/GenBank/DDBJ databases">
        <title>Multidrug resistance Raoultella ornithinolytica Strain MQB_Silv_108.</title>
        <authorList>
            <person name="Quintela-Baluja M."/>
        </authorList>
    </citation>
    <scope>NUCLEOTIDE SEQUENCE</scope>
    <source>
        <strain evidence="4">MQB_Silv_108</strain>
    </source>
</reference>
<reference evidence="3 6" key="1">
    <citation type="submission" date="2017-07" db="EMBL/GenBank/DDBJ databases">
        <title>Raoultella ornithinolytica strain HH3 draft genome.</title>
        <authorList>
            <person name="Duceppe M.-O."/>
            <person name="Huang H."/>
            <person name="Phipps-Todd B."/>
        </authorList>
    </citation>
    <scope>NUCLEOTIDE SEQUENCE [LARGE SCALE GENOMIC DNA]</scope>
    <source>
        <strain evidence="3 6">HH3</strain>
    </source>
</reference>
<evidence type="ECO:0000313" key="5">
    <source>
        <dbReference type="EMBL" id="WWC13897.1"/>
    </source>
</evidence>